<proteinExistence type="predicted"/>
<sequence>MSSSDFLNAERNLGLRNVLNSFQLHFDFKEKNEQILFSDILSIKVFSDFKSNINTFADKTVLITNKVLWVFEQCTKFLIVILMFHSFK</sequence>
<organism evidence="1 2">
    <name type="scientific">Bonamia ostreae</name>
    <dbReference type="NCBI Taxonomy" id="126728"/>
    <lineage>
        <taxon>Eukaryota</taxon>
        <taxon>Sar</taxon>
        <taxon>Rhizaria</taxon>
        <taxon>Endomyxa</taxon>
        <taxon>Ascetosporea</taxon>
        <taxon>Haplosporida</taxon>
        <taxon>Bonamia</taxon>
    </lineage>
</organism>
<evidence type="ECO:0000313" key="2">
    <source>
        <dbReference type="Proteomes" id="UP001439008"/>
    </source>
</evidence>
<evidence type="ECO:0000313" key="1">
    <source>
        <dbReference type="EMBL" id="MES1919051.1"/>
    </source>
</evidence>
<reference evidence="1 2" key="1">
    <citation type="journal article" date="2024" name="BMC Biol.">
        <title>Comparative genomics of Ascetosporea gives new insight into the evolutionary basis for animal parasitism in Rhizaria.</title>
        <authorList>
            <person name="Hiltunen Thoren M."/>
            <person name="Onut-Brannstrom I."/>
            <person name="Alfjorden A."/>
            <person name="Peckova H."/>
            <person name="Swords F."/>
            <person name="Hooper C."/>
            <person name="Holzer A.S."/>
            <person name="Bass D."/>
            <person name="Burki F."/>
        </authorList>
    </citation>
    <scope>NUCLEOTIDE SEQUENCE [LARGE SCALE GENOMIC DNA]</scope>
    <source>
        <strain evidence="1">20-A016</strain>
    </source>
</reference>
<protein>
    <submittedName>
        <fullName evidence="1">Uncharacterized protein</fullName>
    </submittedName>
</protein>
<gene>
    <name evidence="1" type="ORF">MHBO_000925</name>
</gene>
<comment type="caution">
    <text evidence="1">The sequence shown here is derived from an EMBL/GenBank/DDBJ whole genome shotgun (WGS) entry which is preliminary data.</text>
</comment>
<accession>A0ABV2AHA4</accession>
<name>A0ABV2AHA4_9EUKA</name>
<dbReference type="Proteomes" id="UP001439008">
    <property type="component" value="Unassembled WGS sequence"/>
</dbReference>
<keyword evidence="2" id="KW-1185">Reference proteome</keyword>
<dbReference type="EMBL" id="JBDODL010000187">
    <property type="protein sequence ID" value="MES1919051.1"/>
    <property type="molecule type" value="Genomic_DNA"/>
</dbReference>